<evidence type="ECO:0000256" key="1">
    <source>
        <dbReference type="SAM" id="MobiDB-lite"/>
    </source>
</evidence>
<organism evidence="2">
    <name type="scientific">marine metagenome</name>
    <dbReference type="NCBI Taxonomy" id="408172"/>
    <lineage>
        <taxon>unclassified sequences</taxon>
        <taxon>metagenomes</taxon>
        <taxon>ecological metagenomes</taxon>
    </lineage>
</organism>
<dbReference type="AlphaFoldDB" id="A0A382DL76"/>
<name>A0A382DL76_9ZZZZ</name>
<proteinExistence type="predicted"/>
<feature type="region of interest" description="Disordered" evidence="1">
    <location>
        <begin position="1"/>
        <end position="20"/>
    </location>
</feature>
<sequence length="58" mass="5860">VSWPAVSLTSGETSPTSPLSVRLTPTSITVAPGLTIAPVMVSGLPTATIRISASLQKL</sequence>
<accession>A0A382DL76</accession>
<dbReference type="EMBL" id="UINC01039660">
    <property type="protein sequence ID" value="SVB38461.1"/>
    <property type="molecule type" value="Genomic_DNA"/>
</dbReference>
<feature type="non-terminal residue" evidence="2">
    <location>
        <position position="1"/>
    </location>
</feature>
<reference evidence="2" key="1">
    <citation type="submission" date="2018-05" db="EMBL/GenBank/DDBJ databases">
        <authorList>
            <person name="Lanie J.A."/>
            <person name="Ng W.-L."/>
            <person name="Kazmierczak K.M."/>
            <person name="Andrzejewski T.M."/>
            <person name="Davidsen T.M."/>
            <person name="Wayne K.J."/>
            <person name="Tettelin H."/>
            <person name="Glass J.I."/>
            <person name="Rusch D."/>
            <person name="Podicherti R."/>
            <person name="Tsui H.-C.T."/>
            <person name="Winkler M.E."/>
        </authorList>
    </citation>
    <scope>NUCLEOTIDE SEQUENCE</scope>
</reference>
<feature type="compositionally biased region" description="Polar residues" evidence="1">
    <location>
        <begin position="7"/>
        <end position="20"/>
    </location>
</feature>
<gene>
    <name evidence="2" type="ORF">METZ01_LOCUS191315</name>
</gene>
<evidence type="ECO:0000313" key="2">
    <source>
        <dbReference type="EMBL" id="SVB38461.1"/>
    </source>
</evidence>
<protein>
    <submittedName>
        <fullName evidence="2">Uncharacterized protein</fullName>
    </submittedName>
</protein>